<evidence type="ECO:0000256" key="9">
    <source>
        <dbReference type="ARBA" id="ARBA00030681"/>
    </source>
</evidence>
<feature type="domain" description="NAD/GMP synthase" evidence="11">
    <location>
        <begin position="14"/>
        <end position="137"/>
    </location>
</feature>
<dbReference type="GO" id="GO:0005524">
    <property type="term" value="F:ATP binding"/>
    <property type="evidence" value="ECO:0007669"/>
    <property type="project" value="UniProtKB-KW"/>
</dbReference>
<dbReference type="InterPro" id="IPR003694">
    <property type="entry name" value="NAD_synthase"/>
</dbReference>
<evidence type="ECO:0000256" key="5">
    <source>
        <dbReference type="ARBA" id="ARBA00022598"/>
    </source>
</evidence>
<dbReference type="GO" id="GO:0009435">
    <property type="term" value="P:NAD+ biosynthetic process"/>
    <property type="evidence" value="ECO:0007669"/>
    <property type="project" value="UniProtKB-UniPathway"/>
</dbReference>
<evidence type="ECO:0000256" key="1">
    <source>
        <dbReference type="ARBA" id="ARBA00005188"/>
    </source>
</evidence>
<dbReference type="VEuPathDB" id="VectorBase:AMAM023829"/>
<evidence type="ECO:0000259" key="11">
    <source>
        <dbReference type="Pfam" id="PF02540"/>
    </source>
</evidence>
<dbReference type="Pfam" id="PF02540">
    <property type="entry name" value="NAD_synthase"/>
    <property type="match status" value="1"/>
</dbReference>
<dbReference type="Proteomes" id="UP000075901">
    <property type="component" value="Unassembled WGS sequence"/>
</dbReference>
<dbReference type="CDD" id="cd00553">
    <property type="entry name" value="NAD_synthase"/>
    <property type="match status" value="1"/>
</dbReference>
<dbReference type="GO" id="GO:0005737">
    <property type="term" value="C:cytoplasm"/>
    <property type="evidence" value="ECO:0007669"/>
    <property type="project" value="InterPro"/>
</dbReference>
<keyword evidence="6" id="KW-0547">Nucleotide-binding</keyword>
<protein>
    <recommendedName>
        <fullName evidence="4">Glutamine-dependent NAD(+) synthetase</fullName>
        <ecNumber evidence="3">6.3.5.1</ecNumber>
    </recommendedName>
    <alternativeName>
        <fullName evidence="9">NAD(+) synthase [glutamine-hydrolyzing]</fullName>
    </alternativeName>
</protein>
<dbReference type="PANTHER" id="PTHR23090:SF9">
    <property type="entry name" value="GLUTAMINE-DEPENDENT NAD(+) SYNTHETASE"/>
    <property type="match status" value="1"/>
</dbReference>
<evidence type="ECO:0000256" key="8">
    <source>
        <dbReference type="ARBA" id="ARBA00023027"/>
    </source>
</evidence>
<dbReference type="UniPathway" id="UPA00253"/>
<evidence type="ECO:0000256" key="2">
    <source>
        <dbReference type="ARBA" id="ARBA00007145"/>
    </source>
</evidence>
<evidence type="ECO:0000256" key="10">
    <source>
        <dbReference type="SAM" id="MobiDB-lite"/>
    </source>
</evidence>
<dbReference type="AlphaFoldDB" id="A0A182TC16"/>
<reference evidence="12" key="2">
    <citation type="submission" date="2020-05" db="UniProtKB">
        <authorList>
            <consortium name="EnsemblMetazoa"/>
        </authorList>
    </citation>
    <scope>IDENTIFICATION</scope>
    <source>
        <strain evidence="12">maculatus3</strain>
    </source>
</reference>
<dbReference type="EnsemblMetazoa" id="AMAM023829-RA">
    <property type="protein sequence ID" value="AMAM023829-PA"/>
    <property type="gene ID" value="AMAM023829"/>
</dbReference>
<feature type="region of interest" description="Disordered" evidence="10">
    <location>
        <begin position="241"/>
        <end position="260"/>
    </location>
</feature>
<comment type="pathway">
    <text evidence="1">Cofactor biosynthesis; NAD(+) biosynthesis; NAD(+) from deamido-NAD(+) (L-Gln route): step 1/1.</text>
</comment>
<evidence type="ECO:0000256" key="3">
    <source>
        <dbReference type="ARBA" id="ARBA00012743"/>
    </source>
</evidence>
<accession>A0A182TC16</accession>
<dbReference type="EC" id="6.3.5.1" evidence="3"/>
<keyword evidence="5" id="KW-0436">Ligase</keyword>
<keyword evidence="7" id="KW-0067">ATP-binding</keyword>
<dbReference type="GO" id="GO:0004359">
    <property type="term" value="F:glutaminase activity"/>
    <property type="evidence" value="ECO:0007669"/>
    <property type="project" value="InterPro"/>
</dbReference>
<evidence type="ECO:0000256" key="4">
    <source>
        <dbReference type="ARBA" id="ARBA00017309"/>
    </source>
</evidence>
<dbReference type="NCBIfam" id="TIGR00552">
    <property type="entry name" value="nadE"/>
    <property type="match status" value="1"/>
</dbReference>
<evidence type="ECO:0000256" key="7">
    <source>
        <dbReference type="ARBA" id="ARBA00022840"/>
    </source>
</evidence>
<dbReference type="PANTHER" id="PTHR23090">
    <property type="entry name" value="NH 3 /GLUTAMINE-DEPENDENT NAD + SYNTHETASE"/>
    <property type="match status" value="1"/>
</dbReference>
<dbReference type="Gene3D" id="3.40.50.620">
    <property type="entry name" value="HUPs"/>
    <property type="match status" value="1"/>
</dbReference>
<dbReference type="FunFam" id="3.40.50.620:FF:000036">
    <property type="entry name" value="Glutamine-dependent NAD(+) synthetase"/>
    <property type="match status" value="1"/>
</dbReference>
<keyword evidence="13" id="KW-1185">Reference proteome</keyword>
<dbReference type="InterPro" id="IPR022310">
    <property type="entry name" value="NAD/GMP_synthase"/>
</dbReference>
<dbReference type="GO" id="GO:0003952">
    <property type="term" value="F:NAD+ synthase (glutamine-hydrolyzing) activity"/>
    <property type="evidence" value="ECO:0007669"/>
    <property type="project" value="UniProtKB-EC"/>
</dbReference>
<comment type="similarity">
    <text evidence="2">In the C-terminal section; belongs to the NAD synthetase family.</text>
</comment>
<evidence type="ECO:0000313" key="13">
    <source>
        <dbReference type="Proteomes" id="UP000075901"/>
    </source>
</evidence>
<evidence type="ECO:0000313" key="12">
    <source>
        <dbReference type="EnsemblMetazoa" id="AMAM023829-PA"/>
    </source>
</evidence>
<evidence type="ECO:0000256" key="6">
    <source>
        <dbReference type="ARBA" id="ARBA00022741"/>
    </source>
</evidence>
<organism evidence="12 13">
    <name type="scientific">Anopheles maculatus</name>
    <dbReference type="NCBI Taxonomy" id="74869"/>
    <lineage>
        <taxon>Eukaryota</taxon>
        <taxon>Metazoa</taxon>
        <taxon>Ecdysozoa</taxon>
        <taxon>Arthropoda</taxon>
        <taxon>Hexapoda</taxon>
        <taxon>Insecta</taxon>
        <taxon>Pterygota</taxon>
        <taxon>Neoptera</taxon>
        <taxon>Endopterygota</taxon>
        <taxon>Diptera</taxon>
        <taxon>Nematocera</taxon>
        <taxon>Culicoidea</taxon>
        <taxon>Culicidae</taxon>
        <taxon>Anophelinae</taxon>
        <taxon>Anopheles</taxon>
        <taxon>Anopheles maculatus group</taxon>
    </lineage>
</organism>
<dbReference type="InterPro" id="IPR014729">
    <property type="entry name" value="Rossmann-like_a/b/a_fold"/>
</dbReference>
<sequence>MRPQFRAAGGCPRQNLALQNIQARTRMVLSYLFAQLLLWVRQRPGGLLVLGSANVDEALRGYMTKYDCSSADVNPIGGISKVDLRRFLAYAQIEYGLPVVADIVAAPPTAELEPLVDGAIAQTDEEDMGLTYQELSEFGRLRKQAFCGPFSMFCKLAAAAVADGNRDPKEVADRVKHFFRCYAINRHKMTVLTPSYHAESYSPDDNRFDHRPFLYRANWTWQFRAIDTELELLAKHQARTDEAAAAHQQPNSTAGTGSTTGNDLLFFSGGNGGGGGGGGAGGIGMSSAASAHQLVRQSSGLYLAGVSGGGVGDGTGQLTVGLTKSHSSGGYSRMHSSVLGKIKDRTGVPV</sequence>
<keyword evidence="8" id="KW-0520">NAD</keyword>
<proteinExistence type="inferred from homology"/>
<name>A0A182TC16_9DIPT</name>
<reference evidence="13" key="1">
    <citation type="submission" date="2013-09" db="EMBL/GenBank/DDBJ databases">
        <title>The Genome Sequence of Anopheles maculatus species B.</title>
        <authorList>
            <consortium name="The Broad Institute Genomics Platform"/>
            <person name="Neafsey D.E."/>
            <person name="Besansky N."/>
            <person name="Howell P."/>
            <person name="Walton C."/>
            <person name="Young S.K."/>
            <person name="Zeng Q."/>
            <person name="Gargeya S."/>
            <person name="Fitzgerald M."/>
            <person name="Haas B."/>
            <person name="Abouelleil A."/>
            <person name="Allen A.W."/>
            <person name="Alvarado L."/>
            <person name="Arachchi H.M."/>
            <person name="Berlin A.M."/>
            <person name="Chapman S.B."/>
            <person name="Gainer-Dewar J."/>
            <person name="Goldberg J."/>
            <person name="Griggs A."/>
            <person name="Gujja S."/>
            <person name="Hansen M."/>
            <person name="Howarth C."/>
            <person name="Imamovic A."/>
            <person name="Ireland A."/>
            <person name="Larimer J."/>
            <person name="McCowan C."/>
            <person name="Murphy C."/>
            <person name="Pearson M."/>
            <person name="Poon T.W."/>
            <person name="Priest M."/>
            <person name="Roberts A."/>
            <person name="Saif S."/>
            <person name="Shea T."/>
            <person name="Sisk P."/>
            <person name="Sykes S."/>
            <person name="Wortman J."/>
            <person name="Nusbaum C."/>
            <person name="Birren B."/>
        </authorList>
    </citation>
    <scope>NUCLEOTIDE SEQUENCE [LARGE SCALE GENOMIC DNA]</scope>
    <source>
        <strain evidence="13">maculatus3</strain>
    </source>
</reference>
<dbReference type="SUPFAM" id="SSF52402">
    <property type="entry name" value="Adenine nucleotide alpha hydrolases-like"/>
    <property type="match status" value="1"/>
</dbReference>